<sequence length="180" mass="21059">MKDNLEHIFKSLENKFDTEEPRIGHFDRFEAKLHQIETKKPKVRYQLASFVAVAASVVLIFGIWLGATFSNKGMELATVSTEMKDTQNYFVTTIEKELTLIEKERNSDTEQLIDDALVQLKKLEQQYHLLTLELKESTEDKRIIYAMISNYQQRITILQSLLIQIEDVKQLKTQDNENYV</sequence>
<evidence type="ECO:0000256" key="2">
    <source>
        <dbReference type="SAM" id="Phobius"/>
    </source>
</evidence>
<gene>
    <name evidence="3" type="ORF">ACFQZW_10800</name>
</gene>
<comment type="caution">
    <text evidence="3">The sequence shown here is derived from an EMBL/GenBank/DDBJ whole genome shotgun (WGS) entry which is preliminary data.</text>
</comment>
<evidence type="ECO:0000256" key="1">
    <source>
        <dbReference type="SAM" id="Coils"/>
    </source>
</evidence>
<dbReference type="Proteomes" id="UP001597032">
    <property type="component" value="Unassembled WGS sequence"/>
</dbReference>
<keyword evidence="2" id="KW-0472">Membrane</keyword>
<evidence type="ECO:0000313" key="3">
    <source>
        <dbReference type="EMBL" id="MFD0762572.1"/>
    </source>
</evidence>
<reference evidence="4" key="1">
    <citation type="journal article" date="2019" name="Int. J. Syst. Evol. Microbiol.">
        <title>The Global Catalogue of Microorganisms (GCM) 10K type strain sequencing project: providing services to taxonomists for standard genome sequencing and annotation.</title>
        <authorList>
            <consortium name="The Broad Institute Genomics Platform"/>
            <consortium name="The Broad Institute Genome Sequencing Center for Infectious Disease"/>
            <person name="Wu L."/>
            <person name="Ma J."/>
        </authorList>
    </citation>
    <scope>NUCLEOTIDE SEQUENCE [LARGE SCALE GENOMIC DNA]</scope>
    <source>
        <strain evidence="4">CCUG 60022</strain>
    </source>
</reference>
<feature type="transmembrane region" description="Helical" evidence="2">
    <location>
        <begin position="47"/>
        <end position="67"/>
    </location>
</feature>
<keyword evidence="2" id="KW-0812">Transmembrane</keyword>
<evidence type="ECO:0000313" key="4">
    <source>
        <dbReference type="Proteomes" id="UP001597032"/>
    </source>
</evidence>
<keyword evidence="2" id="KW-1133">Transmembrane helix</keyword>
<name>A0ABW2Z6X9_9FLAO</name>
<keyword evidence="4" id="KW-1185">Reference proteome</keyword>
<protein>
    <submittedName>
        <fullName evidence="3">Uncharacterized protein</fullName>
    </submittedName>
</protein>
<feature type="coiled-coil region" evidence="1">
    <location>
        <begin position="106"/>
        <end position="140"/>
    </location>
</feature>
<proteinExistence type="predicted"/>
<accession>A0ABW2Z6X9</accession>
<organism evidence="3 4">
    <name type="scientific">Lutibacter aestuarii</name>
    <dbReference type="NCBI Taxonomy" id="861111"/>
    <lineage>
        <taxon>Bacteria</taxon>
        <taxon>Pseudomonadati</taxon>
        <taxon>Bacteroidota</taxon>
        <taxon>Flavobacteriia</taxon>
        <taxon>Flavobacteriales</taxon>
        <taxon>Flavobacteriaceae</taxon>
        <taxon>Lutibacter</taxon>
    </lineage>
</organism>
<keyword evidence="1" id="KW-0175">Coiled coil</keyword>
<dbReference type="RefSeq" id="WP_298263253.1">
    <property type="nucleotide sequence ID" value="NZ_JBHTIC010000008.1"/>
</dbReference>
<dbReference type="EMBL" id="JBHTIC010000008">
    <property type="protein sequence ID" value="MFD0762572.1"/>
    <property type="molecule type" value="Genomic_DNA"/>
</dbReference>